<reference evidence="4" key="1">
    <citation type="submission" date="2016-10" db="EMBL/GenBank/DDBJ databases">
        <authorList>
            <person name="Varghese N."/>
            <person name="Submissions S."/>
        </authorList>
    </citation>
    <scope>NUCLEOTIDE SEQUENCE [LARGE SCALE GENOMIC DNA]</scope>
    <source>
        <strain evidence="4">CGMCC 4.2126</strain>
    </source>
</reference>
<evidence type="ECO:0000259" key="2">
    <source>
        <dbReference type="Pfam" id="PF12697"/>
    </source>
</evidence>
<dbReference type="PRINTS" id="PR00412">
    <property type="entry name" value="EPOXHYDRLASE"/>
</dbReference>
<evidence type="ECO:0000256" key="1">
    <source>
        <dbReference type="ARBA" id="ARBA00022801"/>
    </source>
</evidence>
<name>A0A1I3GVJ9_9ACTN</name>
<proteinExistence type="predicted"/>
<dbReference type="AlphaFoldDB" id="A0A1I3GVJ9"/>
<sequence>MVNLTSTLSLQGCALRYDDSGGDGVPLVFSHGAGADHVMFDAQREHLRAQGYRVVIWDMRGHGLSRPAGVRFTAEQAIADLRALIEHLALDRPVLVGQSLGGNLSQAVVRRHPDLARALIVIDSTWNTAPLSWKERLLVKAAAPSLSMIPAKRLPGMMAEASAMTERARADARRAFSQLSKKEFVQVWRATVDLLDPAPSYRTPVPLCLIRGERDRTGNIAAAMPRWARAEGVEEVVIPGAGHISNQDDPHAVNAAIEAFLRTVPASKQARR</sequence>
<dbReference type="InterPro" id="IPR000639">
    <property type="entry name" value="Epox_hydrolase-like"/>
</dbReference>
<evidence type="ECO:0000313" key="3">
    <source>
        <dbReference type="EMBL" id="SFI27595.1"/>
    </source>
</evidence>
<accession>A0A1I3GVJ9</accession>
<feature type="domain" description="AB hydrolase-1" evidence="2">
    <location>
        <begin position="27"/>
        <end position="256"/>
    </location>
</feature>
<dbReference type="EMBL" id="FOQY01000002">
    <property type="protein sequence ID" value="SFI27595.1"/>
    <property type="molecule type" value="Genomic_DNA"/>
</dbReference>
<dbReference type="SUPFAM" id="SSF53474">
    <property type="entry name" value="alpha/beta-Hydrolases"/>
    <property type="match status" value="1"/>
</dbReference>
<dbReference type="PANTHER" id="PTHR43798:SF31">
    <property type="entry name" value="AB HYDROLASE SUPERFAMILY PROTEIN YCLE"/>
    <property type="match status" value="1"/>
</dbReference>
<keyword evidence="4" id="KW-1185">Reference proteome</keyword>
<dbReference type="Pfam" id="PF12697">
    <property type="entry name" value="Abhydrolase_6"/>
    <property type="match status" value="1"/>
</dbReference>
<dbReference type="PRINTS" id="PR00111">
    <property type="entry name" value="ABHYDROLASE"/>
</dbReference>
<organism evidence="3 4">
    <name type="scientific">Streptosporangium canum</name>
    <dbReference type="NCBI Taxonomy" id="324952"/>
    <lineage>
        <taxon>Bacteria</taxon>
        <taxon>Bacillati</taxon>
        <taxon>Actinomycetota</taxon>
        <taxon>Actinomycetes</taxon>
        <taxon>Streptosporangiales</taxon>
        <taxon>Streptosporangiaceae</taxon>
        <taxon>Streptosporangium</taxon>
    </lineage>
</organism>
<dbReference type="InterPro" id="IPR000073">
    <property type="entry name" value="AB_hydrolase_1"/>
</dbReference>
<keyword evidence="1" id="KW-0378">Hydrolase</keyword>
<dbReference type="Proteomes" id="UP000199111">
    <property type="component" value="Unassembled WGS sequence"/>
</dbReference>
<protein>
    <submittedName>
        <fullName evidence="3">Pimeloyl-ACP methyl ester carboxylesterase</fullName>
    </submittedName>
</protein>
<dbReference type="InterPro" id="IPR050266">
    <property type="entry name" value="AB_hydrolase_sf"/>
</dbReference>
<dbReference type="GO" id="GO:0016020">
    <property type="term" value="C:membrane"/>
    <property type="evidence" value="ECO:0007669"/>
    <property type="project" value="TreeGrafter"/>
</dbReference>
<evidence type="ECO:0000313" key="4">
    <source>
        <dbReference type="Proteomes" id="UP000199111"/>
    </source>
</evidence>
<gene>
    <name evidence="3" type="ORF">SAMN05216275_102242</name>
</gene>
<dbReference type="Gene3D" id="3.40.50.1820">
    <property type="entry name" value="alpha/beta hydrolase"/>
    <property type="match status" value="1"/>
</dbReference>
<dbReference type="InterPro" id="IPR029058">
    <property type="entry name" value="AB_hydrolase_fold"/>
</dbReference>
<dbReference type="PANTHER" id="PTHR43798">
    <property type="entry name" value="MONOACYLGLYCEROL LIPASE"/>
    <property type="match status" value="1"/>
</dbReference>
<dbReference type="GO" id="GO:0016787">
    <property type="term" value="F:hydrolase activity"/>
    <property type="evidence" value="ECO:0007669"/>
    <property type="project" value="UniProtKB-KW"/>
</dbReference>